<sequence length="373" mass="42231">MFLTHDVSLLDGELNENEITTLCVAKINVNDQGSKERTFYQDYAMFKWNIKISKKVRNRKVKSSELAAQYGSHEFNQRFFMRLLKVTEFLESRDWAEAVICKQCGGVRVKKDGDIKGNPATATLKPPSRIVRSARTFTDLCTAVSQRAKAREEICGLKGSVRDPARSVAWLNKLDDGHHDAILMGESDKIKAPPSVTANRLQVPQTYVTKAVRKYMEACGWCEKTEEERKKQLEAQEVLRQGGRKRKATSQTTDEGAKQLVLRGKVVDDEAGESKGAEDMGEPTLYPIQPGSHDRWATGVHPITAQLGPHPQQMGMKKSHAVYPIPSLLLQQLFQHLTLLRERSREDRRPALDSVMVAREDALRDSTLEWWDQ</sequence>
<name>A0AAE0GLS3_9CHLO</name>
<dbReference type="EMBL" id="LGRX02004381">
    <property type="protein sequence ID" value="KAK3280477.1"/>
    <property type="molecule type" value="Genomic_DNA"/>
</dbReference>
<organism evidence="1 2">
    <name type="scientific">Cymbomonas tetramitiformis</name>
    <dbReference type="NCBI Taxonomy" id="36881"/>
    <lineage>
        <taxon>Eukaryota</taxon>
        <taxon>Viridiplantae</taxon>
        <taxon>Chlorophyta</taxon>
        <taxon>Pyramimonadophyceae</taxon>
        <taxon>Pyramimonadales</taxon>
        <taxon>Pyramimonadaceae</taxon>
        <taxon>Cymbomonas</taxon>
    </lineage>
</organism>
<dbReference type="Proteomes" id="UP001190700">
    <property type="component" value="Unassembled WGS sequence"/>
</dbReference>
<evidence type="ECO:0000313" key="2">
    <source>
        <dbReference type="Proteomes" id="UP001190700"/>
    </source>
</evidence>
<reference evidence="1 2" key="1">
    <citation type="journal article" date="2015" name="Genome Biol. Evol.">
        <title>Comparative Genomics of a Bacterivorous Green Alga Reveals Evolutionary Causalities and Consequences of Phago-Mixotrophic Mode of Nutrition.</title>
        <authorList>
            <person name="Burns J.A."/>
            <person name="Paasch A."/>
            <person name="Narechania A."/>
            <person name="Kim E."/>
        </authorList>
    </citation>
    <scope>NUCLEOTIDE SEQUENCE [LARGE SCALE GENOMIC DNA]</scope>
    <source>
        <strain evidence="1 2">PLY_AMNH</strain>
    </source>
</reference>
<comment type="caution">
    <text evidence="1">The sequence shown here is derived from an EMBL/GenBank/DDBJ whole genome shotgun (WGS) entry which is preliminary data.</text>
</comment>
<keyword evidence="2" id="KW-1185">Reference proteome</keyword>
<proteinExistence type="predicted"/>
<evidence type="ECO:0000313" key="1">
    <source>
        <dbReference type="EMBL" id="KAK3280477.1"/>
    </source>
</evidence>
<gene>
    <name evidence="1" type="ORF">CYMTET_11682</name>
</gene>
<protein>
    <submittedName>
        <fullName evidence="1">Uncharacterized protein</fullName>
    </submittedName>
</protein>
<accession>A0AAE0GLS3</accession>
<dbReference type="AlphaFoldDB" id="A0AAE0GLS3"/>